<evidence type="ECO:0000313" key="3">
    <source>
        <dbReference type="Proteomes" id="UP000228700"/>
    </source>
</evidence>
<name>A0A2M8LBN2_9BACT</name>
<dbReference type="EMBL" id="PFEQ01000013">
    <property type="protein sequence ID" value="PJE74023.1"/>
    <property type="molecule type" value="Genomic_DNA"/>
</dbReference>
<comment type="caution">
    <text evidence="2">The sequence shown here is derived from an EMBL/GenBank/DDBJ whole genome shotgun (WGS) entry which is preliminary data.</text>
</comment>
<protein>
    <submittedName>
        <fullName evidence="2">TIGR02391 family protein</fullName>
    </submittedName>
</protein>
<organism evidence="2 3">
    <name type="scientific">Candidatus Taylorbacteria bacterium CG10_big_fil_rev_8_21_14_0_10_41_48</name>
    <dbReference type="NCBI Taxonomy" id="1975024"/>
    <lineage>
        <taxon>Bacteria</taxon>
        <taxon>Candidatus Tayloriibacteriota</taxon>
    </lineage>
</organism>
<feature type="domain" description="Conserved hypothetical protein CHP02391" evidence="1">
    <location>
        <begin position="44"/>
        <end position="154"/>
    </location>
</feature>
<dbReference type="Proteomes" id="UP000228700">
    <property type="component" value="Unassembled WGS sequence"/>
</dbReference>
<dbReference type="InterPro" id="IPR012654">
    <property type="entry name" value="CHP02391"/>
</dbReference>
<evidence type="ECO:0000313" key="2">
    <source>
        <dbReference type="EMBL" id="PJE74023.1"/>
    </source>
</evidence>
<proteinExistence type="predicted"/>
<gene>
    <name evidence="2" type="ORF">COV01_02865</name>
</gene>
<sequence length="161" mass="18326">MKYSGYIFKIKPVEPKFSETFGKYKSDSEKTRGFVISDSTEFEHIHPEIKTKCLSLYRSKSYAEAVEKSFKVVKDRLRVLTSYETGSDAFGKGHLHVLGASAQNVDNDFNKAAQFLMMAIDMFRNEKSHTSDAKIDDPIRAYQYLAMSSLALSLLENTEIK</sequence>
<accession>A0A2M8LBN2</accession>
<dbReference type="Pfam" id="PF09509">
    <property type="entry name" value="Hypoth_Ymh"/>
    <property type="match status" value="1"/>
</dbReference>
<dbReference type="AlphaFoldDB" id="A0A2M8LBN2"/>
<dbReference type="NCBIfam" id="TIGR02391">
    <property type="entry name" value="hypoth_ymh"/>
    <property type="match status" value="1"/>
</dbReference>
<evidence type="ECO:0000259" key="1">
    <source>
        <dbReference type="Pfam" id="PF09509"/>
    </source>
</evidence>
<reference evidence="3" key="1">
    <citation type="submission" date="2017-09" db="EMBL/GenBank/DDBJ databases">
        <title>Depth-based differentiation of microbial function through sediment-hosted aquifers and enrichment of novel symbionts in the deep terrestrial subsurface.</title>
        <authorList>
            <person name="Probst A.J."/>
            <person name="Ladd B."/>
            <person name="Jarett J.K."/>
            <person name="Geller-Mcgrath D.E."/>
            <person name="Sieber C.M.K."/>
            <person name="Emerson J.B."/>
            <person name="Anantharaman K."/>
            <person name="Thomas B.C."/>
            <person name="Malmstrom R."/>
            <person name="Stieglmeier M."/>
            <person name="Klingl A."/>
            <person name="Woyke T."/>
            <person name="Ryan C.M."/>
            <person name="Banfield J.F."/>
        </authorList>
    </citation>
    <scope>NUCLEOTIDE SEQUENCE [LARGE SCALE GENOMIC DNA]</scope>
</reference>